<dbReference type="RefSeq" id="WP_074718659.1">
    <property type="nucleotide sequence ID" value="NZ_FNPG01000026.1"/>
</dbReference>
<keyword evidence="6" id="KW-0269">Exonuclease</keyword>
<keyword evidence="14" id="KW-1185">Reference proteome</keyword>
<evidence type="ECO:0000256" key="4">
    <source>
        <dbReference type="ARBA" id="ARBA00022801"/>
    </source>
</evidence>
<keyword evidence="2" id="KW-0547">Nucleotide-binding</keyword>
<feature type="domain" description="ATP-dependent helicase/deoxyribonuclease subunit B N-terminal" evidence="12">
    <location>
        <begin position="5"/>
        <end position="294"/>
    </location>
</feature>
<dbReference type="PANTHER" id="PTHR30591">
    <property type="entry name" value="RECBCD ENZYME SUBUNIT RECC"/>
    <property type="match status" value="1"/>
</dbReference>
<evidence type="ECO:0000259" key="12">
    <source>
        <dbReference type="Pfam" id="PF21445"/>
    </source>
</evidence>
<dbReference type="SUPFAM" id="SSF52540">
    <property type="entry name" value="P-loop containing nucleoside triphosphate hydrolases"/>
    <property type="match status" value="1"/>
</dbReference>
<evidence type="ECO:0000256" key="10">
    <source>
        <dbReference type="SAM" id="MobiDB-lite"/>
    </source>
</evidence>
<dbReference type="EMBL" id="FNPG01000026">
    <property type="protein sequence ID" value="SDY65020.1"/>
    <property type="molecule type" value="Genomic_DNA"/>
</dbReference>
<reference evidence="13 14" key="1">
    <citation type="submission" date="2016-10" db="EMBL/GenBank/DDBJ databases">
        <authorList>
            <person name="de Groot N.N."/>
        </authorList>
    </citation>
    <scope>NUCLEOTIDE SEQUENCE [LARGE SCALE GENOMIC DNA]</scope>
    <source>
        <strain evidence="13 14">DSM 14045</strain>
    </source>
</reference>
<keyword evidence="5 13" id="KW-0347">Helicase</keyword>
<dbReference type="PANTHER" id="PTHR30591:SF1">
    <property type="entry name" value="RECBCD ENZYME SUBUNIT RECC"/>
    <property type="match status" value="1"/>
</dbReference>
<keyword evidence="4" id="KW-0378">Hydrolase</keyword>
<protein>
    <submittedName>
        <fullName evidence="13">DNA helicase/exodeoxyribonuclease V, subunit B</fullName>
    </submittedName>
</protein>
<feature type="compositionally biased region" description="Polar residues" evidence="10">
    <location>
        <begin position="469"/>
        <end position="484"/>
    </location>
</feature>
<evidence type="ECO:0000256" key="9">
    <source>
        <dbReference type="ARBA" id="ARBA00023204"/>
    </source>
</evidence>
<dbReference type="GO" id="GO:0004386">
    <property type="term" value="F:helicase activity"/>
    <property type="evidence" value="ECO:0007669"/>
    <property type="project" value="UniProtKB-KW"/>
</dbReference>
<keyword evidence="9" id="KW-0234">DNA repair</keyword>
<dbReference type="AlphaFoldDB" id="A0A1H3LL41"/>
<evidence type="ECO:0000313" key="13">
    <source>
        <dbReference type="EMBL" id="SDY65020.1"/>
    </source>
</evidence>
<evidence type="ECO:0000256" key="3">
    <source>
        <dbReference type="ARBA" id="ARBA00022763"/>
    </source>
</evidence>
<accession>A0A1H3LL41</accession>
<organism evidence="13 14">
    <name type="scientific">Lachnobacterium bovis DSM 14045</name>
    <dbReference type="NCBI Taxonomy" id="1122142"/>
    <lineage>
        <taxon>Bacteria</taxon>
        <taxon>Bacillati</taxon>
        <taxon>Bacillota</taxon>
        <taxon>Clostridia</taxon>
        <taxon>Lachnospirales</taxon>
        <taxon>Lachnospiraceae</taxon>
        <taxon>Lachnobacterium</taxon>
    </lineage>
</organism>
<proteinExistence type="predicted"/>
<gene>
    <name evidence="13" type="ORF">SAMN02910414_02051</name>
</gene>
<keyword evidence="3" id="KW-0227">DNA damage</keyword>
<sequence>MSLQLVVGNSGSGKTSYIYNKIVQEANDNKRKNYLIIVPEQFTMVTQKEIVSATKNKAIMNIDVLSFDRLAYRIFDELGMNNLRILEDTGKSLVLRKVAQEEKNNLTVFAPNINKIGYIEKIKSIMSEFMQYQVTPETLENLISKMENESVLKAKLSDILTLYNGFYRFLEGKYITTEDVLSKLILNADKSDILKNSEIFLDGYTGFTPSQNKLIGKLLKIVDKVTVTFTLDSKEDYLKTSGIQDLFNMPKKSISKLLNMAKENGIEVEETVVLGVSNDGKNRYKNSEELKFLEENLFRHQPKKFCNSKIVTSKEQVNENDNQESESLNNSEVKMYVCQSPRSELANACRIINKLVRTQGYRYRDFAIVAGDVEGYSNYVDEILGKYEIPYFIDQTKKILFQPFIEMIRAAIEIVRTNYSYESVFRFLRCGFSDLSIKEIDVLDNYALASGINSGSKWKKNWSYMPKNSVNSQDNKNNQSNPRNINDENQNKTYFSYTIEELNEKRKYIYNLFLPLRESFLTNNKKTIKEQLTELFRLFEVLNVEEKLSTKSAEYEKNGDLVRAKEYSQIYDIVIDLFEKIADLLGNEIVTSKEFEELLDAGFESAKVATIPAKADGVIIGDIERTRLNNIKCLIFVGVNDGIIPISASSGGIISQFERSVLEEEFEMELAPNTRDQFFIQKYYLYLNITKPTDKLFISYHTHDSETNPSRPSYFISTIKKMFPDLVDIKMTDNSISREFSTMKTAINYLVHNQDYEDPTWLSLCKVLSERDSDAMESFYRAKFYRYFNEPISKIVAQELYGKKINMSVTRLENFVTCAYSHFLKYGLLLKEREQAEFRSLDIGNIYHAALKIYGDLVKKANKQWRDISDELRDEWSDYSLDQAVLEYDDIGIYDSATNQHVIKRMKNVLRQTIWALSFQIKKGKFEPEELEFSFNQTNDIDAIKFALNEEKRINLQGKIDRIDVAKDDNKIYVKVIDYKSGNMKFDLVKIYEGLQLQLVVYLSAAMEIKKNSDEYKNFNVIPGGILYYKIDDPVIDADDKAFKDKSDINVQEKIENDILKKLKPDGLLNQDKDVIEAFDKESFTSASGSYTSNVAPFGLKKDGNFTKNGSNVTSQENMELICEYVKKFIQSNGKRIINGDIEVKPIEEGQKTLSCTFCPFISICGYDKSILGYETRSLVKIDPEEVYEKMKTDIAKIEYEERLENESNTNEQKEGDI</sequence>
<dbReference type="OrthoDB" id="9758506at2"/>
<keyword evidence="7" id="KW-0067">ATP-binding</keyword>
<evidence type="ECO:0000256" key="1">
    <source>
        <dbReference type="ARBA" id="ARBA00022722"/>
    </source>
</evidence>
<evidence type="ECO:0000313" key="14">
    <source>
        <dbReference type="Proteomes" id="UP000183918"/>
    </source>
</evidence>
<evidence type="ECO:0000256" key="2">
    <source>
        <dbReference type="ARBA" id="ARBA00022741"/>
    </source>
</evidence>
<dbReference type="InterPro" id="IPR038726">
    <property type="entry name" value="PDDEXK_AddAB-type"/>
</dbReference>
<evidence type="ECO:0000256" key="8">
    <source>
        <dbReference type="ARBA" id="ARBA00023125"/>
    </source>
</evidence>
<feature type="region of interest" description="Disordered" evidence="10">
    <location>
        <begin position="469"/>
        <end position="489"/>
    </location>
</feature>
<dbReference type="Proteomes" id="UP000183918">
    <property type="component" value="Unassembled WGS sequence"/>
</dbReference>
<name>A0A1H3LL41_9FIRM</name>
<evidence type="ECO:0000256" key="6">
    <source>
        <dbReference type="ARBA" id="ARBA00022839"/>
    </source>
</evidence>
<dbReference type="InterPro" id="IPR027417">
    <property type="entry name" value="P-loop_NTPase"/>
</dbReference>
<dbReference type="GO" id="GO:0006310">
    <property type="term" value="P:DNA recombination"/>
    <property type="evidence" value="ECO:0007669"/>
    <property type="project" value="TreeGrafter"/>
</dbReference>
<feature type="domain" description="PD-(D/E)XK endonuclease-like" evidence="11">
    <location>
        <begin position="807"/>
        <end position="1165"/>
    </location>
</feature>
<dbReference type="GO" id="GO:0004527">
    <property type="term" value="F:exonuclease activity"/>
    <property type="evidence" value="ECO:0007669"/>
    <property type="project" value="UniProtKB-KW"/>
</dbReference>
<dbReference type="Pfam" id="PF12705">
    <property type="entry name" value="PDDEXK_1"/>
    <property type="match status" value="1"/>
</dbReference>
<evidence type="ECO:0000259" key="11">
    <source>
        <dbReference type="Pfam" id="PF12705"/>
    </source>
</evidence>
<dbReference type="GO" id="GO:0003677">
    <property type="term" value="F:DNA binding"/>
    <property type="evidence" value="ECO:0007669"/>
    <property type="project" value="UniProtKB-KW"/>
</dbReference>
<evidence type="ECO:0000256" key="7">
    <source>
        <dbReference type="ARBA" id="ARBA00022840"/>
    </source>
</evidence>
<keyword evidence="8" id="KW-0238">DNA-binding</keyword>
<keyword evidence="1" id="KW-0540">Nuclease</keyword>
<dbReference type="InterPro" id="IPR049035">
    <property type="entry name" value="ADDB_N"/>
</dbReference>
<dbReference type="GO" id="GO:0005524">
    <property type="term" value="F:ATP binding"/>
    <property type="evidence" value="ECO:0007669"/>
    <property type="project" value="UniProtKB-KW"/>
</dbReference>
<dbReference type="Pfam" id="PF21445">
    <property type="entry name" value="ADDB_N"/>
    <property type="match status" value="1"/>
</dbReference>
<dbReference type="Gene3D" id="3.40.50.300">
    <property type="entry name" value="P-loop containing nucleotide triphosphate hydrolases"/>
    <property type="match status" value="3"/>
</dbReference>
<evidence type="ECO:0000256" key="5">
    <source>
        <dbReference type="ARBA" id="ARBA00022806"/>
    </source>
</evidence>
<dbReference type="STRING" id="1122142.SAMN02910414_02051"/>
<dbReference type="GO" id="GO:0006281">
    <property type="term" value="P:DNA repair"/>
    <property type="evidence" value="ECO:0007669"/>
    <property type="project" value="UniProtKB-KW"/>
</dbReference>